<comment type="caution">
    <text evidence="2">The sequence shown here is derived from an EMBL/GenBank/DDBJ whole genome shotgun (WGS) entry which is preliminary data.</text>
</comment>
<feature type="compositionally biased region" description="Polar residues" evidence="1">
    <location>
        <begin position="135"/>
        <end position="149"/>
    </location>
</feature>
<feature type="compositionally biased region" description="Basic and acidic residues" evidence="1">
    <location>
        <begin position="150"/>
        <end position="166"/>
    </location>
</feature>
<evidence type="ECO:0000313" key="3">
    <source>
        <dbReference type="Proteomes" id="UP000681720"/>
    </source>
</evidence>
<proteinExistence type="predicted"/>
<sequence length="212" mass="23960">MDSHPKRSRHPKFPKSSRKSHPVSLRPIISGEISPQFQHSETGSTRRAGSANSDRLNDIIDDITSEGDDARTGSSSKAATKSTSKLVEPSSPTINENRESLFTLPSASNSYRSQTSSTQKSDRRKKSTGKDRKSNQYTDRNGFSPVRTSNNDDRPDPISRRRSMGELRRHQLTECMEYYRHCLESAQNSNPISINDDPTNNEKRKQYATTLW</sequence>
<feature type="compositionally biased region" description="Basic residues" evidence="1">
    <location>
        <begin position="1"/>
        <end position="21"/>
    </location>
</feature>
<feature type="compositionally biased region" description="Polar residues" evidence="1">
    <location>
        <begin position="103"/>
        <end position="119"/>
    </location>
</feature>
<feature type="region of interest" description="Disordered" evidence="1">
    <location>
        <begin position="188"/>
        <end position="212"/>
    </location>
</feature>
<gene>
    <name evidence="2" type="ORF">GIL414_LOCUS18707</name>
</gene>
<dbReference type="EMBL" id="CAJOBJ010009306">
    <property type="protein sequence ID" value="CAF4134784.1"/>
    <property type="molecule type" value="Genomic_DNA"/>
</dbReference>
<feature type="compositionally biased region" description="Polar residues" evidence="1">
    <location>
        <begin position="188"/>
        <end position="198"/>
    </location>
</feature>
<accession>A0A8S2R6R7</accession>
<organism evidence="2 3">
    <name type="scientific">Rotaria magnacalcarata</name>
    <dbReference type="NCBI Taxonomy" id="392030"/>
    <lineage>
        <taxon>Eukaryota</taxon>
        <taxon>Metazoa</taxon>
        <taxon>Spiralia</taxon>
        <taxon>Gnathifera</taxon>
        <taxon>Rotifera</taxon>
        <taxon>Eurotatoria</taxon>
        <taxon>Bdelloidea</taxon>
        <taxon>Philodinida</taxon>
        <taxon>Philodinidae</taxon>
        <taxon>Rotaria</taxon>
    </lineage>
</organism>
<dbReference type="Proteomes" id="UP000681720">
    <property type="component" value="Unassembled WGS sequence"/>
</dbReference>
<protein>
    <submittedName>
        <fullName evidence="2">Uncharacterized protein</fullName>
    </submittedName>
</protein>
<reference evidence="2" key="1">
    <citation type="submission" date="2021-02" db="EMBL/GenBank/DDBJ databases">
        <authorList>
            <person name="Nowell W R."/>
        </authorList>
    </citation>
    <scope>NUCLEOTIDE SEQUENCE</scope>
</reference>
<dbReference type="AlphaFoldDB" id="A0A8S2R6R7"/>
<evidence type="ECO:0000256" key="1">
    <source>
        <dbReference type="SAM" id="MobiDB-lite"/>
    </source>
</evidence>
<feature type="compositionally biased region" description="Polar residues" evidence="1">
    <location>
        <begin position="33"/>
        <end position="54"/>
    </location>
</feature>
<name>A0A8S2R6R7_9BILA</name>
<evidence type="ECO:0000313" key="2">
    <source>
        <dbReference type="EMBL" id="CAF4134784.1"/>
    </source>
</evidence>
<feature type="region of interest" description="Disordered" evidence="1">
    <location>
        <begin position="1"/>
        <end position="166"/>
    </location>
</feature>
<feature type="compositionally biased region" description="Low complexity" evidence="1">
    <location>
        <begin position="74"/>
        <end position="85"/>
    </location>
</feature>